<organism evidence="1 2">
    <name type="scientific">Fusarium venenatum</name>
    <dbReference type="NCBI Taxonomy" id="56646"/>
    <lineage>
        <taxon>Eukaryota</taxon>
        <taxon>Fungi</taxon>
        <taxon>Dikarya</taxon>
        <taxon>Ascomycota</taxon>
        <taxon>Pezizomycotina</taxon>
        <taxon>Sordariomycetes</taxon>
        <taxon>Hypocreomycetidae</taxon>
        <taxon>Hypocreales</taxon>
        <taxon>Nectriaceae</taxon>
        <taxon>Fusarium</taxon>
    </lineage>
</organism>
<dbReference type="Proteomes" id="UP000245910">
    <property type="component" value="Chromosome III"/>
</dbReference>
<accession>A0A2L2TU81</accession>
<reference evidence="2" key="1">
    <citation type="submission" date="2014-10" db="EMBL/GenBank/DDBJ databases">
        <authorList>
            <person name="King R."/>
        </authorList>
    </citation>
    <scope>NUCLEOTIDE SEQUENCE [LARGE SCALE GENOMIC DNA]</scope>
    <source>
        <strain evidence="2">A3/5</strain>
    </source>
</reference>
<sequence length="148" mass="16870">MEHWPSGNTVKYCTHSNLREILVEWILDLIGSDGTPVRELSIKPLEVSFTTLFWELYIAVTYLLFKPDYHVARLATALPHQPQINVLSNAKKVKDQSTSSKWRRGQNSAELSAFVESHSHLRVYTPTTFITTPIHTFTVLPRPGPDLI</sequence>
<keyword evidence="2" id="KW-1185">Reference proteome</keyword>
<proteinExistence type="predicted"/>
<name>A0A2L2TU81_9HYPO</name>
<dbReference type="AlphaFoldDB" id="A0A2L2TU81"/>
<evidence type="ECO:0000313" key="2">
    <source>
        <dbReference type="Proteomes" id="UP000245910"/>
    </source>
</evidence>
<evidence type="ECO:0000313" key="1">
    <source>
        <dbReference type="EMBL" id="CEI70081.1"/>
    </source>
</evidence>
<dbReference type="EMBL" id="LN649231">
    <property type="protein sequence ID" value="CEI70081.1"/>
    <property type="molecule type" value="Genomic_DNA"/>
</dbReference>
<protein>
    <submittedName>
        <fullName evidence="1">Uncharacterized protein</fullName>
    </submittedName>
</protein>